<dbReference type="PRINTS" id="PR00035">
    <property type="entry name" value="HTHGNTR"/>
</dbReference>
<dbReference type="InterPro" id="IPR036390">
    <property type="entry name" value="WH_DNA-bd_sf"/>
</dbReference>
<dbReference type="PANTHER" id="PTHR44846:SF1">
    <property type="entry name" value="MANNOSYL-D-GLYCERATE TRANSPORT_METABOLISM SYSTEM REPRESSOR MNGR-RELATED"/>
    <property type="match status" value="1"/>
</dbReference>
<dbReference type="Gene3D" id="1.10.10.10">
    <property type="entry name" value="Winged helix-like DNA-binding domain superfamily/Winged helix DNA-binding domain"/>
    <property type="match status" value="1"/>
</dbReference>
<feature type="domain" description="HTH gntR-type" evidence="4">
    <location>
        <begin position="4"/>
        <end position="72"/>
    </location>
</feature>
<reference evidence="5 6" key="1">
    <citation type="submission" date="2020-11" db="EMBL/GenBank/DDBJ databases">
        <title>Description of Pontivivens ytuae sp. nov. isolated from deep sea sediment of Mariana Trench.</title>
        <authorList>
            <person name="Wang Z."/>
            <person name="Sun Q.-L."/>
            <person name="Xu X.-D."/>
            <person name="Tang Y.-Z."/>
            <person name="Zhang J."/>
        </authorList>
    </citation>
    <scope>NUCLEOTIDE SEQUENCE [LARGE SCALE GENOMIC DNA]</scope>
    <source>
        <strain evidence="5 6">MT2928</strain>
    </source>
</reference>
<dbReference type="EMBL" id="CP064942">
    <property type="protein sequence ID" value="QPH53510.1"/>
    <property type="molecule type" value="Genomic_DNA"/>
</dbReference>
<evidence type="ECO:0000256" key="1">
    <source>
        <dbReference type="ARBA" id="ARBA00023015"/>
    </source>
</evidence>
<dbReference type="InterPro" id="IPR000524">
    <property type="entry name" value="Tscrpt_reg_HTH_GntR"/>
</dbReference>
<dbReference type="InterPro" id="IPR011663">
    <property type="entry name" value="UTRA"/>
</dbReference>
<evidence type="ECO:0000313" key="5">
    <source>
        <dbReference type="EMBL" id="QPH53510.1"/>
    </source>
</evidence>
<dbReference type="AlphaFoldDB" id="A0A7S9QC71"/>
<evidence type="ECO:0000256" key="3">
    <source>
        <dbReference type="ARBA" id="ARBA00023163"/>
    </source>
</evidence>
<keyword evidence="6" id="KW-1185">Reference proteome</keyword>
<organism evidence="5 6">
    <name type="scientific">Pontivivens ytuae</name>
    <dbReference type="NCBI Taxonomy" id="2789856"/>
    <lineage>
        <taxon>Bacteria</taxon>
        <taxon>Pseudomonadati</taxon>
        <taxon>Pseudomonadota</taxon>
        <taxon>Alphaproteobacteria</taxon>
        <taxon>Rhodobacterales</taxon>
        <taxon>Paracoccaceae</taxon>
        <taxon>Pontivivens</taxon>
    </lineage>
</organism>
<dbReference type="InterPro" id="IPR036388">
    <property type="entry name" value="WH-like_DNA-bd_sf"/>
</dbReference>
<evidence type="ECO:0000259" key="4">
    <source>
        <dbReference type="PROSITE" id="PS50949"/>
    </source>
</evidence>
<dbReference type="SMART" id="SM00866">
    <property type="entry name" value="UTRA"/>
    <property type="match status" value="1"/>
</dbReference>
<dbReference type="Pfam" id="PF00392">
    <property type="entry name" value="GntR"/>
    <property type="match status" value="1"/>
</dbReference>
<dbReference type="Gene3D" id="3.40.1410.10">
    <property type="entry name" value="Chorismate lyase-like"/>
    <property type="match status" value="1"/>
</dbReference>
<dbReference type="GO" id="GO:0003700">
    <property type="term" value="F:DNA-binding transcription factor activity"/>
    <property type="evidence" value="ECO:0007669"/>
    <property type="project" value="InterPro"/>
</dbReference>
<dbReference type="InterPro" id="IPR028978">
    <property type="entry name" value="Chorismate_lyase_/UTRA_dom_sf"/>
</dbReference>
<dbReference type="GO" id="GO:0003677">
    <property type="term" value="F:DNA binding"/>
    <property type="evidence" value="ECO:0007669"/>
    <property type="project" value="UniProtKB-KW"/>
</dbReference>
<dbReference type="Proteomes" id="UP000594800">
    <property type="component" value="Chromosome"/>
</dbReference>
<dbReference type="CDD" id="cd07377">
    <property type="entry name" value="WHTH_GntR"/>
    <property type="match status" value="1"/>
</dbReference>
<accession>A0A7S9QC71</accession>
<dbReference type="RefSeq" id="WP_196102719.1">
    <property type="nucleotide sequence ID" value="NZ_CP064942.1"/>
</dbReference>
<dbReference type="GO" id="GO:0045892">
    <property type="term" value="P:negative regulation of DNA-templated transcription"/>
    <property type="evidence" value="ECO:0007669"/>
    <property type="project" value="TreeGrafter"/>
</dbReference>
<dbReference type="KEGG" id="poz:I0K15_17250"/>
<protein>
    <submittedName>
        <fullName evidence="5">GntR family transcriptional regulator</fullName>
    </submittedName>
</protein>
<sequence length="235" mass="25530">MSDAPLYLQVRETLISRMASGALKPGTALPSEFALAGELGVSQGTVRKALDTLAADNLVLRRQGRGTFVPEATTERALFSFFRLTGENGESLIPEPVTEEIRHRPAPARIAERLGLEKGAIMIRIRRTRALMGRVAALEDIFLDPALLPIGEEDGPLPNALYTHYQRAHGLSVTRAEDFMQAVGAPAKAAKALGLAEGAPLLLARRDAFDITDRVVETRESWFLTEGLGYGVTLR</sequence>
<name>A0A7S9QC71_9RHOB</name>
<gene>
    <name evidence="5" type="ORF">I0K15_17250</name>
</gene>
<dbReference type="SUPFAM" id="SSF64288">
    <property type="entry name" value="Chorismate lyase-like"/>
    <property type="match status" value="1"/>
</dbReference>
<evidence type="ECO:0000256" key="2">
    <source>
        <dbReference type="ARBA" id="ARBA00023125"/>
    </source>
</evidence>
<proteinExistence type="predicted"/>
<keyword evidence="3" id="KW-0804">Transcription</keyword>
<dbReference type="InterPro" id="IPR050679">
    <property type="entry name" value="Bact_HTH_transcr_reg"/>
</dbReference>
<keyword evidence="2" id="KW-0238">DNA-binding</keyword>
<keyword evidence="1" id="KW-0805">Transcription regulation</keyword>
<dbReference type="PANTHER" id="PTHR44846">
    <property type="entry name" value="MANNOSYL-D-GLYCERATE TRANSPORT/METABOLISM SYSTEM REPRESSOR MNGR-RELATED"/>
    <property type="match status" value="1"/>
</dbReference>
<evidence type="ECO:0000313" key="6">
    <source>
        <dbReference type="Proteomes" id="UP000594800"/>
    </source>
</evidence>
<dbReference type="SMART" id="SM00345">
    <property type="entry name" value="HTH_GNTR"/>
    <property type="match status" value="1"/>
</dbReference>
<dbReference type="PROSITE" id="PS50949">
    <property type="entry name" value="HTH_GNTR"/>
    <property type="match status" value="1"/>
</dbReference>
<dbReference type="Pfam" id="PF07702">
    <property type="entry name" value="UTRA"/>
    <property type="match status" value="1"/>
</dbReference>
<dbReference type="SUPFAM" id="SSF46785">
    <property type="entry name" value="Winged helix' DNA-binding domain"/>
    <property type="match status" value="1"/>
</dbReference>